<keyword evidence="2" id="KW-1185">Reference proteome</keyword>
<sequence length="57" mass="6600">MGDDFFSLEEGIGVEILDNFKILQGYIELSNISMQNEMTDLILVKKDFYLIIEELNP</sequence>
<reference evidence="1 2" key="1">
    <citation type="journal article" date="2017" name="Genome Announc.">
        <title>Draft Genome Sequence of Romboutsia maritimum sp. nov. Strain CCRI-22766(T), Isolated from Coastal Estuarine Mud.</title>
        <authorList>
            <person name="Maheux A.F."/>
            <person name="Boudreau D.K."/>
            <person name="Berube E."/>
            <person name="Boissinot M."/>
            <person name="Raymond F."/>
            <person name="Brodeur S."/>
            <person name="Corbeil J."/>
            <person name="Brightwell G."/>
            <person name="Broda D."/>
            <person name="Omar R.F."/>
            <person name="Bergeron M.G."/>
        </authorList>
    </citation>
    <scope>NUCLEOTIDE SEQUENCE [LARGE SCALE GENOMIC DNA]</scope>
    <source>
        <strain evidence="1 2">CCRI-22766</strain>
    </source>
</reference>
<dbReference type="EMBL" id="NOJZ02000046">
    <property type="protein sequence ID" value="RDY22502.1"/>
    <property type="molecule type" value="Genomic_DNA"/>
</dbReference>
<evidence type="ECO:0000313" key="1">
    <source>
        <dbReference type="EMBL" id="RDY22502.1"/>
    </source>
</evidence>
<evidence type="ECO:0000313" key="2">
    <source>
        <dbReference type="Proteomes" id="UP000243494"/>
    </source>
</evidence>
<protein>
    <submittedName>
        <fullName evidence="1">Uncharacterized protein</fullName>
    </submittedName>
</protein>
<accession>A0A371IPV4</accession>
<dbReference type="AlphaFoldDB" id="A0A371IPV4"/>
<gene>
    <name evidence="1" type="ORF">CHF27_013100</name>
</gene>
<dbReference type="Proteomes" id="UP000243494">
    <property type="component" value="Unassembled WGS sequence"/>
</dbReference>
<name>A0A371IPV4_9FIRM</name>
<proteinExistence type="predicted"/>
<organism evidence="1 2">
    <name type="scientific">Romboutsia maritimum</name>
    <dbReference type="NCBI Taxonomy" id="2020948"/>
    <lineage>
        <taxon>Bacteria</taxon>
        <taxon>Bacillati</taxon>
        <taxon>Bacillota</taxon>
        <taxon>Clostridia</taxon>
        <taxon>Peptostreptococcales</taxon>
        <taxon>Peptostreptococcaceae</taxon>
        <taxon>Romboutsia</taxon>
    </lineage>
</organism>
<comment type="caution">
    <text evidence="1">The sequence shown here is derived from an EMBL/GenBank/DDBJ whole genome shotgun (WGS) entry which is preliminary data.</text>
</comment>